<organism evidence="12 13">
    <name type="scientific">Oryzias javanicus</name>
    <name type="common">Javanese ricefish</name>
    <name type="synonym">Aplocheilus javanicus</name>
    <dbReference type="NCBI Taxonomy" id="123683"/>
    <lineage>
        <taxon>Eukaryota</taxon>
        <taxon>Metazoa</taxon>
        <taxon>Chordata</taxon>
        <taxon>Craniata</taxon>
        <taxon>Vertebrata</taxon>
        <taxon>Euteleostomi</taxon>
        <taxon>Actinopterygii</taxon>
        <taxon>Neopterygii</taxon>
        <taxon>Teleostei</taxon>
        <taxon>Neoteleostei</taxon>
        <taxon>Acanthomorphata</taxon>
        <taxon>Ovalentaria</taxon>
        <taxon>Atherinomorphae</taxon>
        <taxon>Beloniformes</taxon>
        <taxon>Adrianichthyidae</taxon>
        <taxon>Oryziinae</taxon>
        <taxon>Oryzias</taxon>
    </lineage>
</organism>
<evidence type="ECO:0000256" key="5">
    <source>
        <dbReference type="ARBA" id="ARBA00023040"/>
    </source>
</evidence>
<feature type="domain" description="G-protein coupled receptors family 1 profile" evidence="11">
    <location>
        <begin position="39"/>
        <end position="331"/>
    </location>
</feature>
<feature type="transmembrane region" description="Helical" evidence="10">
    <location>
        <begin position="20"/>
        <end position="48"/>
    </location>
</feature>
<evidence type="ECO:0000256" key="1">
    <source>
        <dbReference type="ARBA" id="ARBA00004651"/>
    </source>
</evidence>
<keyword evidence="7 9" id="KW-0675">Receptor</keyword>
<name>A0A3S2PC45_ORYJA</name>
<evidence type="ECO:0000313" key="13">
    <source>
        <dbReference type="Proteomes" id="UP000283210"/>
    </source>
</evidence>
<dbReference type="GO" id="GO:0005886">
    <property type="term" value="C:plasma membrane"/>
    <property type="evidence" value="ECO:0007669"/>
    <property type="project" value="UniProtKB-SubCell"/>
</dbReference>
<dbReference type="OrthoDB" id="8924787at2759"/>
<feature type="transmembrane region" description="Helical" evidence="10">
    <location>
        <begin position="215"/>
        <end position="239"/>
    </location>
</feature>
<dbReference type="PROSITE" id="PS00237">
    <property type="entry name" value="G_PROTEIN_RECEP_F1_1"/>
    <property type="match status" value="1"/>
</dbReference>
<keyword evidence="4 10" id="KW-1133">Transmembrane helix</keyword>
<evidence type="ECO:0000256" key="8">
    <source>
        <dbReference type="ARBA" id="ARBA00023224"/>
    </source>
</evidence>
<dbReference type="GO" id="GO:0001604">
    <property type="term" value="F:urotensin II receptor activity"/>
    <property type="evidence" value="ECO:0007669"/>
    <property type="project" value="TreeGrafter"/>
</dbReference>
<feature type="transmembrane region" description="Helical" evidence="10">
    <location>
        <begin position="170"/>
        <end position="189"/>
    </location>
</feature>
<reference evidence="12 13" key="2">
    <citation type="submission" date="2019-01" db="EMBL/GenBank/DDBJ databases">
        <title>A chromosome length genome reference of the Java medaka (oryzias javanicus).</title>
        <authorList>
            <person name="Herpin A."/>
            <person name="Takehana Y."/>
            <person name="Naruse K."/>
            <person name="Ansai S."/>
            <person name="Kawaguchi M."/>
        </authorList>
    </citation>
    <scope>NUCLEOTIDE SEQUENCE [LARGE SCALE GENOMIC DNA]</scope>
    <source>
        <strain evidence="12">RS831</strain>
        <tissue evidence="12">Whole body</tissue>
    </source>
</reference>
<feature type="transmembrane region" description="Helical" evidence="10">
    <location>
        <begin position="129"/>
        <end position="150"/>
    </location>
</feature>
<comment type="similarity">
    <text evidence="9">Belongs to the G-protein coupled receptor 1 family.</text>
</comment>
<evidence type="ECO:0000256" key="9">
    <source>
        <dbReference type="RuleBase" id="RU000688"/>
    </source>
</evidence>
<comment type="subcellular location">
    <subcellularLocation>
        <location evidence="1">Cell membrane</location>
        <topology evidence="1">Multi-pass membrane protein</topology>
    </subcellularLocation>
</comment>
<dbReference type="Pfam" id="PF00001">
    <property type="entry name" value="7tm_1"/>
    <property type="match status" value="1"/>
</dbReference>
<feature type="transmembrane region" description="Helical" evidence="10">
    <location>
        <begin position="94"/>
        <end position="113"/>
    </location>
</feature>
<proteinExistence type="inferred from homology"/>
<dbReference type="GO" id="GO:0007218">
    <property type="term" value="P:neuropeptide signaling pathway"/>
    <property type="evidence" value="ECO:0007669"/>
    <property type="project" value="TreeGrafter"/>
</dbReference>
<keyword evidence="2" id="KW-1003">Cell membrane</keyword>
<dbReference type="PRINTS" id="PR00237">
    <property type="entry name" value="GPCRRHODOPSN"/>
</dbReference>
<dbReference type="EMBL" id="CM012452">
    <property type="protein sequence ID" value="RVE62893.1"/>
    <property type="molecule type" value="Genomic_DNA"/>
</dbReference>
<keyword evidence="8 9" id="KW-0807">Transducer</keyword>
<dbReference type="SUPFAM" id="SSF81321">
    <property type="entry name" value="Family A G protein-coupled receptor-like"/>
    <property type="match status" value="1"/>
</dbReference>
<evidence type="ECO:0000256" key="2">
    <source>
        <dbReference type="ARBA" id="ARBA00022475"/>
    </source>
</evidence>
<gene>
    <name evidence="12" type="ORF">OJAV_G00160310</name>
</gene>
<dbReference type="Proteomes" id="UP000283210">
    <property type="component" value="Chromosome 16"/>
</dbReference>
<evidence type="ECO:0000256" key="6">
    <source>
        <dbReference type="ARBA" id="ARBA00023136"/>
    </source>
</evidence>
<feature type="transmembrane region" description="Helical" evidence="10">
    <location>
        <begin position="269"/>
        <end position="290"/>
    </location>
</feature>
<evidence type="ECO:0000256" key="4">
    <source>
        <dbReference type="ARBA" id="ARBA00022989"/>
    </source>
</evidence>
<accession>A0A3S2PC45</accession>
<sequence>MPNLSVPSSSPSISPSPSLASTALFCSFLSLLSLLGITGNLYTLGLLLRRSRRRRGGGPSCCLRRLPVPSCLANSTSPTSSPTSSPSSSLHLQVLSLALADLLYLFTAPFIVYDSLASGWAFGELGCRLILSLDLLTMHASIFTLTAMSLDRYRAVAHPLQTSSSSSSSLLRVGLAWGLAVALSMPMMITLHLEDGENHEGQLCVPAWDEQSSKAYLSVLFCTSILGPGLAIGALYATLGRLYWVSQTRPAWASGNNTACPPRAPKPKVLLLILGIVLAFWACFLPFWIWQLLPLYKPDVLRTVPVGKQVTVNRILTGLTYGNSCVNPFFYTLLTGKRKRARQVLTSANQLCRKSSPLQ</sequence>
<evidence type="ECO:0000259" key="11">
    <source>
        <dbReference type="PROSITE" id="PS50262"/>
    </source>
</evidence>
<keyword evidence="6 10" id="KW-0472">Membrane</keyword>
<dbReference type="Gene3D" id="1.20.1070.10">
    <property type="entry name" value="Rhodopsin 7-helix transmembrane proteins"/>
    <property type="match status" value="1"/>
</dbReference>
<evidence type="ECO:0000256" key="10">
    <source>
        <dbReference type="SAM" id="Phobius"/>
    </source>
</evidence>
<protein>
    <recommendedName>
        <fullName evidence="11">G-protein coupled receptors family 1 profile domain-containing protein</fullName>
    </recommendedName>
</protein>
<evidence type="ECO:0000313" key="12">
    <source>
        <dbReference type="EMBL" id="RVE62893.1"/>
    </source>
</evidence>
<keyword evidence="3 9" id="KW-0812">Transmembrane</keyword>
<feature type="transmembrane region" description="Helical" evidence="10">
    <location>
        <begin position="310"/>
        <end position="334"/>
    </location>
</feature>
<dbReference type="PANTHER" id="PTHR24230">
    <property type="entry name" value="G-PROTEIN COUPLED RECEPTOR"/>
    <property type="match status" value="1"/>
</dbReference>
<dbReference type="InterPro" id="IPR017452">
    <property type="entry name" value="GPCR_Rhodpsn_7TM"/>
</dbReference>
<reference evidence="12 13" key="1">
    <citation type="submission" date="2018-11" db="EMBL/GenBank/DDBJ databases">
        <authorList>
            <person name="Lopez-Roques C."/>
            <person name="Donnadieu C."/>
            <person name="Bouchez O."/>
            <person name="Klopp C."/>
            <person name="Cabau C."/>
            <person name="Zahm M."/>
        </authorList>
    </citation>
    <scope>NUCLEOTIDE SEQUENCE [LARGE SCALE GENOMIC DNA]</scope>
    <source>
        <strain evidence="12">RS831</strain>
        <tissue evidence="12">Whole body</tissue>
    </source>
</reference>
<keyword evidence="5 9" id="KW-0297">G-protein coupled receptor</keyword>
<evidence type="ECO:0000256" key="7">
    <source>
        <dbReference type="ARBA" id="ARBA00023170"/>
    </source>
</evidence>
<evidence type="ECO:0000256" key="3">
    <source>
        <dbReference type="ARBA" id="ARBA00022692"/>
    </source>
</evidence>
<keyword evidence="13" id="KW-1185">Reference proteome</keyword>
<dbReference type="InterPro" id="IPR000276">
    <property type="entry name" value="GPCR_Rhodpsn"/>
</dbReference>
<dbReference type="PROSITE" id="PS50262">
    <property type="entry name" value="G_PROTEIN_RECEP_F1_2"/>
    <property type="match status" value="1"/>
</dbReference>
<dbReference type="PANTHER" id="PTHR24230:SF124">
    <property type="entry name" value="UROTENSIN-2 RECEPTOR 3"/>
    <property type="match status" value="1"/>
</dbReference>
<dbReference type="AlphaFoldDB" id="A0A3S2PC45"/>